<evidence type="ECO:0000313" key="1">
    <source>
        <dbReference type="EMBL" id="CAG6463467.1"/>
    </source>
</evidence>
<protein>
    <submittedName>
        <fullName evidence="1">(northern house mosquito) hypothetical protein</fullName>
    </submittedName>
</protein>
<organism evidence="1">
    <name type="scientific">Culex pipiens</name>
    <name type="common">House mosquito</name>
    <dbReference type="NCBI Taxonomy" id="7175"/>
    <lineage>
        <taxon>Eukaryota</taxon>
        <taxon>Metazoa</taxon>
        <taxon>Ecdysozoa</taxon>
        <taxon>Arthropoda</taxon>
        <taxon>Hexapoda</taxon>
        <taxon>Insecta</taxon>
        <taxon>Pterygota</taxon>
        <taxon>Neoptera</taxon>
        <taxon>Endopterygota</taxon>
        <taxon>Diptera</taxon>
        <taxon>Nematocera</taxon>
        <taxon>Culicoidea</taxon>
        <taxon>Culicidae</taxon>
        <taxon>Culicinae</taxon>
        <taxon>Culicini</taxon>
        <taxon>Culex</taxon>
        <taxon>Culex</taxon>
    </lineage>
</organism>
<proteinExistence type="predicted"/>
<dbReference type="EMBL" id="HBUE01048105">
    <property type="protein sequence ID" value="CAG6463467.1"/>
    <property type="molecule type" value="Transcribed_RNA"/>
</dbReference>
<reference evidence="1" key="1">
    <citation type="submission" date="2021-05" db="EMBL/GenBank/DDBJ databases">
        <authorList>
            <person name="Alioto T."/>
            <person name="Alioto T."/>
            <person name="Gomez Garrido J."/>
        </authorList>
    </citation>
    <scope>NUCLEOTIDE SEQUENCE</scope>
</reference>
<dbReference type="AlphaFoldDB" id="A0A8D8F8P1"/>
<accession>A0A8D8F8P1</accession>
<sequence>MSAESSFLAATAAAAAARSARDGGSSMLMSAPASDRVNFLGHSAPELAQLKTSYIELDMRLMSSVDLSRPLAEVARFFELPSVSSRSELRRVSGAPVYATFVMEVALRCAQNELHMPLSLVSIMRGVLDPNANWIELRSLRRFASIRWSRSWFFCRMYWRRSFSASCIARRRSSTCDRRSFSRRRRSSIRRRRSSSFCSRNFCAASACALSSSSLRCRSSFWRSFVCFIRSSRSRWSSSACALERGALLAEDGLVCFCTLASLFPDIHTFPRGVSSRMRMLKSYAARSFRRLIALS</sequence>
<name>A0A8D8F8P1_CULPI</name>